<dbReference type="Proteomes" id="UP000545037">
    <property type="component" value="Unassembled WGS sequence"/>
</dbReference>
<comment type="caution">
    <text evidence="2">The sequence shown here is derived from an EMBL/GenBank/DDBJ whole genome shotgun (WGS) entry which is preliminary data.</text>
</comment>
<organism evidence="2 3">
    <name type="scientific">Brevundimonas variabilis</name>
    <dbReference type="NCBI Taxonomy" id="74312"/>
    <lineage>
        <taxon>Bacteria</taxon>
        <taxon>Pseudomonadati</taxon>
        <taxon>Pseudomonadota</taxon>
        <taxon>Alphaproteobacteria</taxon>
        <taxon>Caulobacterales</taxon>
        <taxon>Caulobacteraceae</taxon>
        <taxon>Brevundimonas</taxon>
    </lineage>
</organism>
<dbReference type="InterPro" id="IPR038694">
    <property type="entry name" value="DUF427_sf"/>
</dbReference>
<dbReference type="InterPro" id="IPR007361">
    <property type="entry name" value="DUF427"/>
</dbReference>
<evidence type="ECO:0000313" key="2">
    <source>
        <dbReference type="EMBL" id="MBB5747313.1"/>
    </source>
</evidence>
<evidence type="ECO:0000259" key="1">
    <source>
        <dbReference type="Pfam" id="PF04248"/>
    </source>
</evidence>
<dbReference type="Pfam" id="PF04248">
    <property type="entry name" value="NTP_transf_9"/>
    <property type="match status" value="1"/>
</dbReference>
<dbReference type="EMBL" id="JACHOR010000005">
    <property type="protein sequence ID" value="MBB5747313.1"/>
    <property type="molecule type" value="Genomic_DNA"/>
</dbReference>
<evidence type="ECO:0000313" key="3">
    <source>
        <dbReference type="Proteomes" id="UP000545037"/>
    </source>
</evidence>
<feature type="domain" description="DUF427" evidence="1">
    <location>
        <begin position="3"/>
        <end position="88"/>
    </location>
</feature>
<proteinExistence type="predicted"/>
<dbReference type="RefSeq" id="WP_183214302.1">
    <property type="nucleotide sequence ID" value="NZ_JACHOR010000005.1"/>
</dbReference>
<reference evidence="2 3" key="1">
    <citation type="submission" date="2020-08" db="EMBL/GenBank/DDBJ databases">
        <title>Genomic Encyclopedia of Type Strains, Phase IV (KMG-IV): sequencing the most valuable type-strain genomes for metagenomic binning, comparative biology and taxonomic classification.</title>
        <authorList>
            <person name="Goeker M."/>
        </authorList>
    </citation>
    <scope>NUCLEOTIDE SEQUENCE [LARGE SCALE GENOMIC DNA]</scope>
    <source>
        <strain evidence="2 3">DSM 4737</strain>
    </source>
</reference>
<sequence length="93" mass="10138">MTTATWNGKIIAQSDDTVVVEGNHYFPRNSVDASVLTDSATTTGCPWKGTASYHSLVVDGKTNPDAAWYYAEPKSAAAEIKDRIAFWKGVEVR</sequence>
<dbReference type="AlphaFoldDB" id="A0A7W9FH54"/>
<dbReference type="PANTHER" id="PTHR34310">
    <property type="entry name" value="DUF427 DOMAIN PROTEIN (AFU_ORTHOLOGUE AFUA_3G02220)"/>
    <property type="match status" value="1"/>
</dbReference>
<dbReference type="PANTHER" id="PTHR34310:SF5">
    <property type="entry name" value="DUF427 DOMAIN PROTEIN (AFU_ORTHOLOGUE AFUA_3G02220)"/>
    <property type="match status" value="1"/>
</dbReference>
<keyword evidence="3" id="KW-1185">Reference proteome</keyword>
<name>A0A7W9FH54_9CAUL</name>
<protein>
    <submittedName>
        <fullName evidence="2">Uncharacterized protein (DUF427 family)</fullName>
    </submittedName>
</protein>
<gene>
    <name evidence="2" type="ORF">GGR13_002934</name>
</gene>
<dbReference type="Gene3D" id="2.170.150.40">
    <property type="entry name" value="Domain of unknown function (DUF427)"/>
    <property type="match status" value="1"/>
</dbReference>
<accession>A0A7W9FH54</accession>